<evidence type="ECO:0000256" key="3">
    <source>
        <dbReference type="ARBA" id="ARBA00023054"/>
    </source>
</evidence>
<evidence type="ECO:0000256" key="6">
    <source>
        <dbReference type="SAM" id="MobiDB-lite"/>
    </source>
</evidence>
<comment type="similarity">
    <text evidence="2">Belongs to the THOC7 family.</text>
</comment>
<dbReference type="Proteomes" id="UP001458880">
    <property type="component" value="Unassembled WGS sequence"/>
</dbReference>
<dbReference type="EMBL" id="JASPKY010000029">
    <property type="protein sequence ID" value="KAK9751251.1"/>
    <property type="molecule type" value="Genomic_DNA"/>
</dbReference>
<evidence type="ECO:0000256" key="4">
    <source>
        <dbReference type="ARBA" id="ARBA00023242"/>
    </source>
</evidence>
<evidence type="ECO:0000256" key="1">
    <source>
        <dbReference type="ARBA" id="ARBA00004123"/>
    </source>
</evidence>
<evidence type="ECO:0000256" key="2">
    <source>
        <dbReference type="ARBA" id="ARBA00006482"/>
    </source>
</evidence>
<reference evidence="7 8" key="1">
    <citation type="journal article" date="2024" name="BMC Genomics">
        <title>De novo assembly and annotation of Popillia japonica's genome with initial clues to its potential as an invasive pest.</title>
        <authorList>
            <person name="Cucini C."/>
            <person name="Boschi S."/>
            <person name="Funari R."/>
            <person name="Cardaioli E."/>
            <person name="Iannotti N."/>
            <person name="Marturano G."/>
            <person name="Paoli F."/>
            <person name="Bruttini M."/>
            <person name="Carapelli A."/>
            <person name="Frati F."/>
            <person name="Nardi F."/>
        </authorList>
    </citation>
    <scope>NUCLEOTIDE SEQUENCE [LARGE SCALE GENOMIC DNA]</scope>
    <source>
        <strain evidence="7">DMR45628</strain>
    </source>
</reference>
<feature type="coiled-coil region" evidence="5">
    <location>
        <begin position="70"/>
        <end position="100"/>
    </location>
</feature>
<dbReference type="PANTHER" id="PTHR23405:SF5">
    <property type="entry name" value="THO COMPLEX SUBUNIT 7 HOMOLOG"/>
    <property type="match status" value="1"/>
</dbReference>
<keyword evidence="3 5" id="KW-0175">Coiled coil</keyword>
<dbReference type="AlphaFoldDB" id="A0AAW1MQF3"/>
<keyword evidence="4" id="KW-0539">Nucleus</keyword>
<organism evidence="7 8">
    <name type="scientific">Popillia japonica</name>
    <name type="common">Japanese beetle</name>
    <dbReference type="NCBI Taxonomy" id="7064"/>
    <lineage>
        <taxon>Eukaryota</taxon>
        <taxon>Metazoa</taxon>
        <taxon>Ecdysozoa</taxon>
        <taxon>Arthropoda</taxon>
        <taxon>Hexapoda</taxon>
        <taxon>Insecta</taxon>
        <taxon>Pterygota</taxon>
        <taxon>Neoptera</taxon>
        <taxon>Endopterygota</taxon>
        <taxon>Coleoptera</taxon>
        <taxon>Polyphaga</taxon>
        <taxon>Scarabaeiformia</taxon>
        <taxon>Scarabaeidae</taxon>
        <taxon>Rutelinae</taxon>
        <taxon>Popillia</taxon>
    </lineage>
</organism>
<dbReference type="PANTHER" id="PTHR23405">
    <property type="entry name" value="MAINTENANCE OF KILLER 16 MAK16 PROTEIN-RELATED"/>
    <property type="match status" value="1"/>
</dbReference>
<evidence type="ECO:0000256" key="5">
    <source>
        <dbReference type="SAM" id="Coils"/>
    </source>
</evidence>
<proteinExistence type="inferred from homology"/>
<dbReference type="InterPro" id="IPR008501">
    <property type="entry name" value="THOC7/Mft1"/>
</dbReference>
<feature type="compositionally biased region" description="Polar residues" evidence="6">
    <location>
        <begin position="189"/>
        <end position="200"/>
    </location>
</feature>
<name>A0AAW1MQF3_POPJA</name>
<feature type="coiled-coil region" evidence="5">
    <location>
        <begin position="131"/>
        <end position="165"/>
    </location>
</feature>
<dbReference type="GO" id="GO:0006397">
    <property type="term" value="P:mRNA processing"/>
    <property type="evidence" value="ECO:0007669"/>
    <property type="project" value="InterPro"/>
</dbReference>
<comment type="subcellular location">
    <subcellularLocation>
        <location evidence="1">Nucleus</location>
    </subcellularLocation>
</comment>
<dbReference type="GO" id="GO:0006406">
    <property type="term" value="P:mRNA export from nucleus"/>
    <property type="evidence" value="ECO:0007669"/>
    <property type="project" value="TreeGrafter"/>
</dbReference>
<comment type="caution">
    <text evidence="7">The sequence shown here is derived from an EMBL/GenBank/DDBJ whole genome shotgun (WGS) entry which is preliminary data.</text>
</comment>
<evidence type="ECO:0000313" key="8">
    <source>
        <dbReference type="Proteomes" id="UP001458880"/>
    </source>
</evidence>
<gene>
    <name evidence="7" type="ORF">QE152_g5083</name>
</gene>
<dbReference type="GO" id="GO:0000445">
    <property type="term" value="C:THO complex part of transcription export complex"/>
    <property type="evidence" value="ECO:0007669"/>
    <property type="project" value="InterPro"/>
</dbReference>
<accession>A0AAW1MQF3</accession>
<feature type="region of interest" description="Disordered" evidence="6">
    <location>
        <begin position="180"/>
        <end position="207"/>
    </location>
</feature>
<dbReference type="Pfam" id="PF05615">
    <property type="entry name" value="THOC7"/>
    <property type="match status" value="1"/>
</dbReference>
<protein>
    <submittedName>
        <fullName evidence="7">Tho complex subunit 7</fullName>
    </submittedName>
</protein>
<keyword evidence="8" id="KW-1185">Reference proteome</keyword>
<evidence type="ECO:0000313" key="7">
    <source>
        <dbReference type="EMBL" id="KAK9751251.1"/>
    </source>
</evidence>
<sequence length="207" mass="23922">MSDEEVIKRRLLIDGDGTGDDRRLNALLKAMIKWANSTDDTAAESQMVYDRMLSQLSQCEFAVKRSLLLQKTNQRELDNYKKLQQELEKKIANVKNTIEVNKVDLQQAKVLKQNRMMYDLLAQSIQEQPARKDTDKKLANLKSELNDLREEKQLLEQKLDMRRKQFHVLISSCNQLQSMSNDTKEDDAMNTSLDDITNSPGPEVMSE</sequence>